<keyword evidence="1" id="KW-0285">Flavoprotein</keyword>
<dbReference type="GO" id="GO:0050667">
    <property type="term" value="P:homocysteine metabolic process"/>
    <property type="evidence" value="ECO:0007669"/>
    <property type="project" value="TreeGrafter"/>
</dbReference>
<dbReference type="GO" id="GO:0050660">
    <property type="term" value="F:flavin adenine dinucleotide binding"/>
    <property type="evidence" value="ECO:0007669"/>
    <property type="project" value="TreeGrafter"/>
</dbReference>
<dbReference type="STRING" id="667725.A0A0L0F996"/>
<dbReference type="eggNOG" id="KOG1158">
    <property type="taxonomic scope" value="Eukaryota"/>
</dbReference>
<dbReference type="Pfam" id="PF00258">
    <property type="entry name" value="Flavodoxin_1"/>
    <property type="match status" value="1"/>
</dbReference>
<evidence type="ECO:0000313" key="4">
    <source>
        <dbReference type="Proteomes" id="UP000054560"/>
    </source>
</evidence>
<gene>
    <name evidence="3" type="ORF">SARC_14141</name>
</gene>
<dbReference type="GeneID" id="25914645"/>
<accession>A0A0L0F996</accession>
<evidence type="ECO:0000256" key="1">
    <source>
        <dbReference type="ARBA" id="ARBA00022630"/>
    </source>
</evidence>
<dbReference type="OrthoDB" id="1856718at2759"/>
<dbReference type="EMBL" id="KQ245807">
    <property type="protein sequence ID" value="KNC73299.1"/>
    <property type="molecule type" value="Genomic_DNA"/>
</dbReference>
<dbReference type="PANTHER" id="PTHR19384">
    <property type="entry name" value="NITRIC OXIDE SYNTHASE-RELATED"/>
    <property type="match status" value="1"/>
</dbReference>
<reference evidence="3 4" key="1">
    <citation type="submission" date="2011-02" db="EMBL/GenBank/DDBJ databases">
        <title>The Genome Sequence of Sphaeroforma arctica JP610.</title>
        <authorList>
            <consortium name="The Broad Institute Genome Sequencing Platform"/>
            <person name="Russ C."/>
            <person name="Cuomo C."/>
            <person name="Young S.K."/>
            <person name="Zeng Q."/>
            <person name="Gargeya S."/>
            <person name="Alvarado L."/>
            <person name="Berlin A."/>
            <person name="Chapman S.B."/>
            <person name="Chen Z."/>
            <person name="Freedman E."/>
            <person name="Gellesch M."/>
            <person name="Goldberg J."/>
            <person name="Griggs A."/>
            <person name="Gujja S."/>
            <person name="Heilman E."/>
            <person name="Heiman D."/>
            <person name="Howarth C."/>
            <person name="Mehta T."/>
            <person name="Neiman D."/>
            <person name="Pearson M."/>
            <person name="Roberts A."/>
            <person name="Saif S."/>
            <person name="Shea T."/>
            <person name="Shenoy N."/>
            <person name="Sisk P."/>
            <person name="Stolte C."/>
            <person name="Sykes S."/>
            <person name="White J."/>
            <person name="Yandava C."/>
            <person name="Burger G."/>
            <person name="Gray M.W."/>
            <person name="Holland P.W.H."/>
            <person name="King N."/>
            <person name="Lang F.B.F."/>
            <person name="Roger A.J."/>
            <person name="Ruiz-Trillo I."/>
            <person name="Haas B."/>
            <person name="Nusbaum C."/>
            <person name="Birren B."/>
        </authorList>
    </citation>
    <scope>NUCLEOTIDE SEQUENCE [LARGE SCALE GENOMIC DNA]</scope>
    <source>
        <strain evidence="3 4">JP610</strain>
    </source>
</reference>
<proteinExistence type="predicted"/>
<dbReference type="InterPro" id="IPR008254">
    <property type="entry name" value="Flavodoxin/NO_synth"/>
</dbReference>
<name>A0A0L0F996_9EUKA</name>
<dbReference type="AlphaFoldDB" id="A0A0L0F996"/>
<dbReference type="GO" id="GO:0030586">
    <property type="term" value="F:[methionine synthase] reductase (NADPH) activity"/>
    <property type="evidence" value="ECO:0007669"/>
    <property type="project" value="TreeGrafter"/>
</dbReference>
<dbReference type="InterPro" id="IPR029039">
    <property type="entry name" value="Flavoprotein-like_sf"/>
</dbReference>
<dbReference type="GO" id="GO:0009086">
    <property type="term" value="P:methionine biosynthetic process"/>
    <property type="evidence" value="ECO:0007669"/>
    <property type="project" value="TreeGrafter"/>
</dbReference>
<dbReference type="GO" id="GO:0010181">
    <property type="term" value="F:FMN binding"/>
    <property type="evidence" value="ECO:0007669"/>
    <property type="project" value="InterPro"/>
</dbReference>
<dbReference type="PANTHER" id="PTHR19384:SF84">
    <property type="entry name" value="METHIONINE SYNTHASE REDUCTASE"/>
    <property type="match status" value="1"/>
</dbReference>
<dbReference type="SUPFAM" id="SSF52218">
    <property type="entry name" value="Flavoproteins"/>
    <property type="match status" value="1"/>
</dbReference>
<dbReference type="GO" id="GO:0005829">
    <property type="term" value="C:cytosol"/>
    <property type="evidence" value="ECO:0007669"/>
    <property type="project" value="TreeGrafter"/>
</dbReference>
<evidence type="ECO:0000313" key="3">
    <source>
        <dbReference type="EMBL" id="KNC73299.1"/>
    </source>
</evidence>
<keyword evidence="4" id="KW-1185">Reference proteome</keyword>
<organism evidence="3 4">
    <name type="scientific">Sphaeroforma arctica JP610</name>
    <dbReference type="NCBI Taxonomy" id="667725"/>
    <lineage>
        <taxon>Eukaryota</taxon>
        <taxon>Ichthyosporea</taxon>
        <taxon>Ichthyophonida</taxon>
        <taxon>Sphaeroforma</taxon>
    </lineage>
</organism>
<dbReference type="Gene3D" id="3.40.50.360">
    <property type="match status" value="1"/>
</dbReference>
<protein>
    <recommendedName>
        <fullName evidence="2">Flavodoxin-like domain-containing protein</fullName>
    </recommendedName>
</protein>
<sequence>MTLSYTILGLGDTNYSHFNQFAKDLHRRLQTLQASCFLDVGYADDALGLENVVEPWKKTLYAHLTNSVAAQTVSSTSSLTSRAMSVAGVPPQLR</sequence>
<dbReference type="PROSITE" id="PS50902">
    <property type="entry name" value="FLAVODOXIN_LIKE"/>
    <property type="match status" value="1"/>
</dbReference>
<dbReference type="RefSeq" id="XP_014147201.1">
    <property type="nucleotide sequence ID" value="XM_014291726.1"/>
</dbReference>
<evidence type="ECO:0000259" key="2">
    <source>
        <dbReference type="PROSITE" id="PS50902"/>
    </source>
</evidence>
<dbReference type="Proteomes" id="UP000054560">
    <property type="component" value="Unassembled WGS sequence"/>
</dbReference>
<feature type="domain" description="Flavodoxin-like" evidence="2">
    <location>
        <begin position="1"/>
        <end position="61"/>
    </location>
</feature>